<dbReference type="InterPro" id="IPR013783">
    <property type="entry name" value="Ig-like_fold"/>
</dbReference>
<dbReference type="InterPro" id="IPR057106">
    <property type="entry name" value="NXPE4_C"/>
</dbReference>
<accession>A0A974E0E8</accession>
<proteinExistence type="inferred from homology"/>
<gene>
    <name evidence="3" type="ORF">XELAEV_18006350mg</name>
</gene>
<dbReference type="InterPro" id="IPR014756">
    <property type="entry name" value="Ig_E-set"/>
</dbReference>
<dbReference type="PANTHER" id="PTHR16165:SF30">
    <property type="entry name" value="NXPE FAMILY MEMBER 3-LIKE"/>
    <property type="match status" value="1"/>
</dbReference>
<comment type="similarity">
    <text evidence="1">Belongs to the NXPE family.</text>
</comment>
<evidence type="ECO:0000313" key="4">
    <source>
        <dbReference type="Proteomes" id="UP000694892"/>
    </source>
</evidence>
<sequence length="423" mass="48507">MKLIEWATPVGFPHFENSTSAKTSKYHVKSSRTSYYVGEYIEVLIRARDHHGHPKGYGGDFFQVKLYSPEMKAGVVGSVTDHGNGSYTASFLLAWPGKTYISVRLIYSSEAIAILQAKQVYRPDKVYFHGYFERNGTREVVECNLELLKSNVCEFVDQHSGEKWVCVHPKVLPCDSWVYHSTGGERKLEAHPSGFYYNDTWISLQCLNRQFRLPSDARTCLQEKNILMFGDSTLRQWFEYLVKFIPTLKRMDLHKPYNPGPLLAVDTESNIVMSWRCHGLPFKTLKMKAADLHYIVNEISGIGGGPFTVVVLSGWAHFTTYPVNVYVRWLRKLREAVRMLILRSPETKVLIKSANTGDNTVYSNNWIAFQFNKLLRVMFSSLPVIVVDAWEMTSCHYLPEALHPEEPVIKNEVSMLLSYICPH</sequence>
<evidence type="ECO:0000259" key="2">
    <source>
        <dbReference type="Pfam" id="PF24536"/>
    </source>
</evidence>
<dbReference type="Pfam" id="PF24536">
    <property type="entry name" value="NXPE4_C"/>
    <property type="match status" value="1"/>
</dbReference>
<protein>
    <recommendedName>
        <fullName evidence="2">NXPE C-terminal domain-containing protein</fullName>
    </recommendedName>
</protein>
<feature type="domain" description="NXPE C-terminal" evidence="2">
    <location>
        <begin position="201"/>
        <end position="421"/>
    </location>
</feature>
<dbReference type="Pfam" id="PF06312">
    <property type="entry name" value="Neurexophilin"/>
    <property type="match status" value="1"/>
</dbReference>
<dbReference type="EMBL" id="CM004466">
    <property type="protein sequence ID" value="OCU00572.1"/>
    <property type="molecule type" value="Genomic_DNA"/>
</dbReference>
<name>A0A974E0E8_XENLA</name>
<dbReference type="Gene3D" id="2.60.40.10">
    <property type="entry name" value="Immunoglobulins"/>
    <property type="match status" value="1"/>
</dbReference>
<dbReference type="SUPFAM" id="SSF81296">
    <property type="entry name" value="E set domains"/>
    <property type="match status" value="1"/>
</dbReference>
<organism evidence="3 4">
    <name type="scientific">Xenopus laevis</name>
    <name type="common">African clawed frog</name>
    <dbReference type="NCBI Taxonomy" id="8355"/>
    <lineage>
        <taxon>Eukaryota</taxon>
        <taxon>Metazoa</taxon>
        <taxon>Chordata</taxon>
        <taxon>Craniata</taxon>
        <taxon>Vertebrata</taxon>
        <taxon>Euteleostomi</taxon>
        <taxon>Amphibia</taxon>
        <taxon>Batrachia</taxon>
        <taxon>Anura</taxon>
        <taxon>Pipoidea</taxon>
        <taxon>Pipidae</taxon>
        <taxon>Xenopodinae</taxon>
        <taxon>Xenopus</taxon>
        <taxon>Xenopus</taxon>
    </lineage>
</organism>
<dbReference type="Proteomes" id="UP000694892">
    <property type="component" value="Chromosome 1L"/>
</dbReference>
<dbReference type="AlphaFoldDB" id="A0A974E0E8"/>
<dbReference type="OMA" id="DPWFCYK"/>
<evidence type="ECO:0000256" key="1">
    <source>
        <dbReference type="ARBA" id="ARBA00005431"/>
    </source>
</evidence>
<evidence type="ECO:0000313" key="3">
    <source>
        <dbReference type="EMBL" id="OCU00572.1"/>
    </source>
</evidence>
<dbReference type="InterPro" id="IPR026845">
    <property type="entry name" value="NXPH/NXPE"/>
</dbReference>
<dbReference type="PANTHER" id="PTHR16165">
    <property type="entry name" value="NXPE FAMILY MEMBER"/>
    <property type="match status" value="1"/>
</dbReference>
<reference evidence="4" key="1">
    <citation type="journal article" date="2016" name="Nature">
        <title>Genome evolution in the allotetraploid frog Xenopus laevis.</title>
        <authorList>
            <person name="Session A.M."/>
            <person name="Uno Y."/>
            <person name="Kwon T."/>
            <person name="Chapman J.A."/>
            <person name="Toyoda A."/>
            <person name="Takahashi S."/>
            <person name="Fukui A."/>
            <person name="Hikosaka A."/>
            <person name="Suzuki A."/>
            <person name="Kondo M."/>
            <person name="van Heeringen S.J."/>
            <person name="Quigley I."/>
            <person name="Heinz S."/>
            <person name="Ogino H."/>
            <person name="Ochi H."/>
            <person name="Hellsten U."/>
            <person name="Lyons J.B."/>
            <person name="Simakov O."/>
            <person name="Putnam N."/>
            <person name="Stites J."/>
            <person name="Kuroki Y."/>
            <person name="Tanaka T."/>
            <person name="Michiue T."/>
            <person name="Watanabe M."/>
            <person name="Bogdanovic O."/>
            <person name="Lister R."/>
            <person name="Georgiou G."/>
            <person name="Paranjpe S.S."/>
            <person name="van Kruijsbergen I."/>
            <person name="Shu S."/>
            <person name="Carlson J."/>
            <person name="Kinoshita T."/>
            <person name="Ohta Y."/>
            <person name="Mawaribuchi S."/>
            <person name="Jenkins J."/>
            <person name="Grimwood J."/>
            <person name="Schmutz J."/>
            <person name="Mitros T."/>
            <person name="Mozaffari S.V."/>
            <person name="Suzuki Y."/>
            <person name="Haramoto Y."/>
            <person name="Yamamoto T.S."/>
            <person name="Takagi C."/>
            <person name="Heald R."/>
            <person name="Miller K."/>
            <person name="Haudenschild C."/>
            <person name="Kitzman J."/>
            <person name="Nakayama T."/>
            <person name="Izutsu Y."/>
            <person name="Robert J."/>
            <person name="Fortriede J."/>
            <person name="Burns K."/>
            <person name="Lotay V."/>
            <person name="Karimi K."/>
            <person name="Yasuoka Y."/>
            <person name="Dichmann D.S."/>
            <person name="Flajnik M.F."/>
            <person name="Houston D.W."/>
            <person name="Shendure J."/>
            <person name="DuPasquier L."/>
            <person name="Vize P.D."/>
            <person name="Zorn A.M."/>
            <person name="Ito M."/>
            <person name="Marcotte E.M."/>
            <person name="Wallingford J.B."/>
            <person name="Ito Y."/>
            <person name="Asashima M."/>
            <person name="Ueno N."/>
            <person name="Matsuda Y."/>
            <person name="Veenstra G.J."/>
            <person name="Fujiyama A."/>
            <person name="Harland R.M."/>
            <person name="Taira M."/>
            <person name="Rokhsar D.S."/>
        </authorList>
    </citation>
    <scope>NUCLEOTIDE SEQUENCE [LARGE SCALE GENOMIC DNA]</scope>
    <source>
        <strain evidence="4">J</strain>
    </source>
</reference>